<reference evidence="2" key="1">
    <citation type="submission" date="2022-11" db="EMBL/GenBank/DDBJ databases">
        <authorList>
            <person name="Petersen C."/>
        </authorList>
    </citation>
    <scope>NUCLEOTIDE SEQUENCE</scope>
    <source>
        <strain evidence="2">IBT 19713</strain>
    </source>
</reference>
<dbReference type="OrthoDB" id="336240at2759"/>
<dbReference type="Gene3D" id="3.30.70.330">
    <property type="match status" value="1"/>
</dbReference>
<dbReference type="RefSeq" id="XP_058335983.1">
    <property type="nucleotide sequence ID" value="XM_058469952.1"/>
</dbReference>
<dbReference type="Proteomes" id="UP001150941">
    <property type="component" value="Unassembled WGS sequence"/>
</dbReference>
<feature type="compositionally biased region" description="Acidic residues" evidence="1">
    <location>
        <begin position="402"/>
        <end position="420"/>
    </location>
</feature>
<dbReference type="AlphaFoldDB" id="A0A9W9PNR1"/>
<keyword evidence="3" id="KW-1185">Reference proteome</keyword>
<dbReference type="EMBL" id="JAPQKS010000001">
    <property type="protein sequence ID" value="KAJ5249204.1"/>
    <property type="molecule type" value="Genomic_DNA"/>
</dbReference>
<feature type="region of interest" description="Disordered" evidence="1">
    <location>
        <begin position="442"/>
        <end position="529"/>
    </location>
</feature>
<gene>
    <name evidence="2" type="ORF">N7468_000655</name>
</gene>
<feature type="region of interest" description="Disordered" evidence="1">
    <location>
        <begin position="382"/>
        <end position="425"/>
    </location>
</feature>
<dbReference type="InterPro" id="IPR012677">
    <property type="entry name" value="Nucleotide-bd_a/b_plait_sf"/>
</dbReference>
<proteinExistence type="predicted"/>
<evidence type="ECO:0000313" key="2">
    <source>
        <dbReference type="EMBL" id="KAJ5249204.1"/>
    </source>
</evidence>
<reference evidence="2" key="2">
    <citation type="journal article" date="2023" name="IMA Fungus">
        <title>Comparative genomic study of the Penicillium genus elucidates a diverse pangenome and 15 lateral gene transfer events.</title>
        <authorList>
            <person name="Petersen C."/>
            <person name="Sorensen T."/>
            <person name="Nielsen M.R."/>
            <person name="Sondergaard T.E."/>
            <person name="Sorensen J.L."/>
            <person name="Fitzpatrick D.A."/>
            <person name="Frisvad J.C."/>
            <person name="Nielsen K.L."/>
        </authorList>
    </citation>
    <scope>NUCLEOTIDE SEQUENCE</scope>
    <source>
        <strain evidence="2">IBT 19713</strain>
    </source>
</reference>
<protein>
    <submittedName>
        <fullName evidence="2">Uncharacterized protein</fullName>
    </submittedName>
</protein>
<dbReference type="GeneID" id="83197255"/>
<name>A0A9W9PNR1_9EURO</name>
<comment type="caution">
    <text evidence="2">The sequence shown here is derived from an EMBL/GenBank/DDBJ whole genome shotgun (WGS) entry which is preliminary data.</text>
</comment>
<evidence type="ECO:0000256" key="1">
    <source>
        <dbReference type="SAM" id="MobiDB-lite"/>
    </source>
</evidence>
<evidence type="ECO:0000313" key="3">
    <source>
        <dbReference type="Proteomes" id="UP001150941"/>
    </source>
</evidence>
<sequence>MYHFPIRRHFEEEHEGQLRTWKRCQLEDILNDPNIPIGSNAHLRVMPQNGVVKIENHPIHIIMERSTGKTMECYVEFKDCKEAKLAVSRVTRGSDVGLGPRMGIRHVDVSLSSPDMLMKAIFPLAKCIRWKNGRPIQVAQQPDEPWSTGFKGFLTPEEMFGCVRHAENPGRSSFSNKVPPALLRVYVHHHVQVTDSGASLQYPWAYTKLYTVQERNLIFRTLRFMIEALVERIDNGLVVGLSTNLVLELVHLGLHCPAFNPRMKFCLAYIGRDVNTLRRVSEEWLSFFPFDTLTWLPPYNPFTLGFYAYLIANGTAVLPDHIALVNQYHEAMEHLLEPYGRIWYEWDESKITENWSFADCVEYEAAIMRILLTSGFQKTGAERAASRSSSVATAVRAPSPSDDNDNDNNDGGNDDDDYSWDEAPRPGIASFQTALGTAVGGSQVENADWDAPRPVSPVRRGRGGLYRGPQNPRGGAPTPVEWRRGGSRPYFPARRGHGRGGEIGPGDGEGDEREVAWPFNPRFRDRRSA</sequence>
<accession>A0A9W9PNR1</accession>
<feature type="compositionally biased region" description="Low complexity" evidence="1">
    <location>
        <begin position="386"/>
        <end position="401"/>
    </location>
</feature>
<organism evidence="2 3">
    <name type="scientific">Penicillium chermesinum</name>
    <dbReference type="NCBI Taxonomy" id="63820"/>
    <lineage>
        <taxon>Eukaryota</taxon>
        <taxon>Fungi</taxon>
        <taxon>Dikarya</taxon>
        <taxon>Ascomycota</taxon>
        <taxon>Pezizomycotina</taxon>
        <taxon>Eurotiomycetes</taxon>
        <taxon>Eurotiomycetidae</taxon>
        <taxon>Eurotiales</taxon>
        <taxon>Aspergillaceae</taxon>
        <taxon>Penicillium</taxon>
    </lineage>
</organism>